<evidence type="ECO:0000256" key="2">
    <source>
        <dbReference type="SAM" id="Phobius"/>
    </source>
</evidence>
<dbReference type="Proteomes" id="UP000289954">
    <property type="component" value="Unassembled WGS sequence"/>
</dbReference>
<dbReference type="OrthoDB" id="4775562at2"/>
<comment type="caution">
    <text evidence="4">The sequence shown here is derived from an EMBL/GenBank/DDBJ whole genome shotgun (WGS) entry which is preliminary data.</text>
</comment>
<feature type="chain" id="PRO_5019574394" evidence="3">
    <location>
        <begin position="31"/>
        <end position="399"/>
    </location>
</feature>
<keyword evidence="2" id="KW-0812">Transmembrane</keyword>
<accession>A0A402DQD3</accession>
<sequence length="399" mass="39516">MTPAHRLLAGLLAPVALLGTLLATAPAAHAAARVDVQVEGGTLRTDGPTTLTVRGSGFQSVQGGFGGIYVVFGWVDDPRGGTWRPSNGGQTGEDLRYVPDSESADNAGHQRFVAFPGSDTAAAANGGVLAADGSWSTTLVVPGARFSAVDRSGAATTVDCTTVTCGVITLGAHGVKNAANETFTPLTFGSAPADPAPAADAPADATAPALGATAVEPVSATVGVDRATAVVGRAMGFTGQGFLPGEQVVGTVDDGRLAVGPLTAGMHGEVAGFVELPADLRAGTHVLRLTGAGSGAAPQTEFTATKDPAVVSAQEAAEAAAADAQADAGWSPVEIAVGVAALVLLAVVVSSAVTAGRRRTERRRAASGATDDLADARAEKDHATVVLPTVDAAPAGGHR</sequence>
<proteinExistence type="predicted"/>
<keyword evidence="3" id="KW-0732">Signal</keyword>
<feature type="transmembrane region" description="Helical" evidence="2">
    <location>
        <begin position="335"/>
        <end position="355"/>
    </location>
</feature>
<dbReference type="RefSeq" id="WP_130780932.1">
    <property type="nucleotide sequence ID" value="NZ_BIMR01000090.1"/>
</dbReference>
<dbReference type="Gene3D" id="2.60.40.230">
    <property type="entry name" value="Neocarzinostatin-like"/>
    <property type="match status" value="1"/>
</dbReference>
<feature type="signal peptide" evidence="3">
    <location>
        <begin position="1"/>
        <end position="30"/>
    </location>
</feature>
<keyword evidence="2" id="KW-0472">Membrane</keyword>
<gene>
    <name evidence="4" type="ORF">CBZ_13810</name>
</gene>
<evidence type="ECO:0000256" key="3">
    <source>
        <dbReference type="SAM" id="SignalP"/>
    </source>
</evidence>
<name>A0A402DQD3_9CELL</name>
<dbReference type="AlphaFoldDB" id="A0A402DQD3"/>
<dbReference type="EMBL" id="BIMR01000090">
    <property type="protein sequence ID" value="GCE76325.1"/>
    <property type="molecule type" value="Genomic_DNA"/>
</dbReference>
<reference evidence="4 5" key="1">
    <citation type="submission" date="2019-01" db="EMBL/GenBank/DDBJ databases">
        <title>Draft genome sequence of Cellulomonas takizawaensis strain TKZ-21.</title>
        <authorList>
            <person name="Yamamura H."/>
            <person name="Hayashi T."/>
            <person name="Hamada M."/>
            <person name="Serisawa Y."/>
            <person name="Matsuyama K."/>
            <person name="Nakagawa Y."/>
            <person name="Otoguro M."/>
            <person name="Yanagida F."/>
            <person name="Hayakawa M."/>
        </authorList>
    </citation>
    <scope>NUCLEOTIDE SEQUENCE [LARGE SCALE GENOMIC DNA]</scope>
    <source>
        <strain evidence="4 5">NBRC12680</strain>
    </source>
</reference>
<evidence type="ECO:0000256" key="1">
    <source>
        <dbReference type="SAM" id="MobiDB-lite"/>
    </source>
</evidence>
<evidence type="ECO:0000313" key="4">
    <source>
        <dbReference type="EMBL" id="GCE76325.1"/>
    </source>
</evidence>
<keyword evidence="2" id="KW-1133">Transmembrane helix</keyword>
<evidence type="ECO:0000313" key="5">
    <source>
        <dbReference type="Proteomes" id="UP000289954"/>
    </source>
</evidence>
<protein>
    <submittedName>
        <fullName evidence="4">Uncharacterized protein</fullName>
    </submittedName>
</protein>
<organism evidence="4 5">
    <name type="scientific">Cellulomonas biazotea</name>
    <dbReference type="NCBI Taxonomy" id="1709"/>
    <lineage>
        <taxon>Bacteria</taxon>
        <taxon>Bacillati</taxon>
        <taxon>Actinomycetota</taxon>
        <taxon>Actinomycetes</taxon>
        <taxon>Micrococcales</taxon>
        <taxon>Cellulomonadaceae</taxon>
        <taxon>Cellulomonas</taxon>
    </lineage>
</organism>
<keyword evidence="5" id="KW-1185">Reference proteome</keyword>
<feature type="region of interest" description="Disordered" evidence="1">
    <location>
        <begin position="358"/>
        <end position="380"/>
    </location>
</feature>